<dbReference type="EMBL" id="JXUO01000138">
    <property type="protein sequence ID" value="KKZ14748.1"/>
    <property type="molecule type" value="Genomic_DNA"/>
</dbReference>
<gene>
    <name evidence="1" type="ORF">TH68_04205</name>
</gene>
<sequence>MVAQLVRRPVDPASSLTMAHRLAHSVLSPAQHRWRHFEDQQLLFATRVVHLQKYAIPSMRNQDRRNIEHDNR</sequence>
<protein>
    <submittedName>
        <fullName evidence="1">Uncharacterized protein</fullName>
    </submittedName>
</protein>
<comment type="caution">
    <text evidence="1">The sequence shown here is derived from an EMBL/GenBank/DDBJ whole genome shotgun (WGS) entry which is preliminary data.</text>
</comment>
<proteinExistence type="predicted"/>
<reference evidence="1 2" key="1">
    <citation type="submission" date="2015-01" db="EMBL/GenBank/DDBJ databases">
        <title>Lifestyle Evolution in Cyanobacterial Symbionts of Sponges.</title>
        <authorList>
            <person name="Burgsdorf I."/>
            <person name="Slaby B.M."/>
            <person name="Handley K.M."/>
            <person name="Haber M."/>
            <person name="Blom J."/>
            <person name="Marshall C.W."/>
            <person name="Gilbert J.A."/>
            <person name="Hentschel U."/>
            <person name="Steindler L."/>
        </authorList>
    </citation>
    <scope>NUCLEOTIDE SEQUENCE [LARGE SCALE GENOMIC DNA]</scope>
    <source>
        <strain evidence="1">142</strain>
    </source>
</reference>
<dbReference type="Proteomes" id="UP000035054">
    <property type="component" value="Unassembled WGS sequence"/>
</dbReference>
<name>A0A6N3XBH7_9SYNE</name>
<evidence type="ECO:0000313" key="1">
    <source>
        <dbReference type="EMBL" id="KKZ14748.1"/>
    </source>
</evidence>
<evidence type="ECO:0000313" key="2">
    <source>
        <dbReference type="Proteomes" id="UP000035054"/>
    </source>
</evidence>
<accession>A0A6N3XBH7</accession>
<organism evidence="1 2">
    <name type="scientific">Candidatus Synechococcus spongiarum 142</name>
    <dbReference type="NCBI Taxonomy" id="1608213"/>
    <lineage>
        <taxon>Bacteria</taxon>
        <taxon>Bacillati</taxon>
        <taxon>Cyanobacteriota</taxon>
        <taxon>Cyanophyceae</taxon>
        <taxon>Synechococcales</taxon>
        <taxon>Synechococcaceae</taxon>
        <taxon>Synechococcus</taxon>
    </lineage>
</organism>
<dbReference type="AlphaFoldDB" id="A0A6N3XBH7"/>